<reference evidence="2 3" key="1">
    <citation type="journal article" date="2023" name="Plants (Basel)">
        <title>Bridging the Gap: Combining Genomics and Transcriptomics Approaches to Understand Stylosanthes scabra, an Orphan Legume from the Brazilian Caatinga.</title>
        <authorList>
            <person name="Ferreira-Neto J.R.C."/>
            <person name="da Silva M.D."/>
            <person name="Binneck E."/>
            <person name="de Melo N.F."/>
            <person name="da Silva R.H."/>
            <person name="de Melo A.L.T.M."/>
            <person name="Pandolfi V."/>
            <person name="Bustamante F.O."/>
            <person name="Brasileiro-Vidal A.C."/>
            <person name="Benko-Iseppon A.M."/>
        </authorList>
    </citation>
    <scope>NUCLEOTIDE SEQUENCE [LARGE SCALE GENOMIC DNA]</scope>
    <source>
        <tissue evidence="2">Leaves</tissue>
    </source>
</reference>
<dbReference type="Proteomes" id="UP001341840">
    <property type="component" value="Unassembled WGS sequence"/>
</dbReference>
<comment type="caution">
    <text evidence="2">The sequence shown here is derived from an EMBL/GenBank/DDBJ whole genome shotgun (WGS) entry which is preliminary data.</text>
</comment>
<dbReference type="SUPFAM" id="SSF55658">
    <property type="entry name" value="L9 N-domain-like"/>
    <property type="match status" value="1"/>
</dbReference>
<dbReference type="InterPro" id="IPR037056">
    <property type="entry name" value="RNase_H1_N_sf"/>
</dbReference>
<gene>
    <name evidence="2" type="ORF">PIB30_002022</name>
</gene>
<evidence type="ECO:0000313" key="3">
    <source>
        <dbReference type="Proteomes" id="UP001341840"/>
    </source>
</evidence>
<dbReference type="EMBL" id="JASCZI010000004">
    <property type="protein sequence ID" value="MED6106129.1"/>
    <property type="molecule type" value="Genomic_DNA"/>
</dbReference>
<evidence type="ECO:0000259" key="1">
    <source>
        <dbReference type="Pfam" id="PF01693"/>
    </source>
</evidence>
<accession>A0ABU6Q3W1</accession>
<proteinExistence type="predicted"/>
<organism evidence="2 3">
    <name type="scientific">Stylosanthes scabra</name>
    <dbReference type="NCBI Taxonomy" id="79078"/>
    <lineage>
        <taxon>Eukaryota</taxon>
        <taxon>Viridiplantae</taxon>
        <taxon>Streptophyta</taxon>
        <taxon>Embryophyta</taxon>
        <taxon>Tracheophyta</taxon>
        <taxon>Spermatophyta</taxon>
        <taxon>Magnoliopsida</taxon>
        <taxon>eudicotyledons</taxon>
        <taxon>Gunneridae</taxon>
        <taxon>Pentapetalae</taxon>
        <taxon>rosids</taxon>
        <taxon>fabids</taxon>
        <taxon>Fabales</taxon>
        <taxon>Fabaceae</taxon>
        <taxon>Papilionoideae</taxon>
        <taxon>50 kb inversion clade</taxon>
        <taxon>dalbergioids sensu lato</taxon>
        <taxon>Dalbergieae</taxon>
        <taxon>Pterocarpus clade</taxon>
        <taxon>Stylosanthes</taxon>
    </lineage>
</organism>
<dbReference type="Pfam" id="PF01693">
    <property type="entry name" value="Cauli_VI"/>
    <property type="match status" value="1"/>
</dbReference>
<sequence length="229" mass="25793">MSRSKYTHYAVRVGRVPSIHRTWEECDEQVHGFPFASFKGFRSLVEAQEFMNTEPVCRRGKSAVQGVEPLSPEFYSKIGGGSSGGHAYQIPDFLTQFASSCSHGASGWNLKGKKAVETEAEHELQKGGRGGLIIKEEMELYLLRVCAKLHFGSPKFQRSVYVSQEGEQHYRFEAKLVCEEAGINLECHGCFISNEDYARDDAAYTLLEMLLRCTGYSICDYNYRQVCAL</sequence>
<dbReference type="InterPro" id="IPR011320">
    <property type="entry name" value="RNase_H1_N"/>
</dbReference>
<evidence type="ECO:0000313" key="2">
    <source>
        <dbReference type="EMBL" id="MED6106129.1"/>
    </source>
</evidence>
<feature type="domain" description="Ribonuclease H1 N-terminal" evidence="1">
    <location>
        <begin position="9"/>
        <end position="50"/>
    </location>
</feature>
<name>A0ABU6Q3W1_9FABA</name>
<protein>
    <recommendedName>
        <fullName evidence="1">Ribonuclease H1 N-terminal domain-containing protein</fullName>
    </recommendedName>
</protein>
<dbReference type="InterPro" id="IPR009027">
    <property type="entry name" value="Ribosomal_bL9/RNase_H1_N"/>
</dbReference>
<keyword evidence="3" id="KW-1185">Reference proteome</keyword>
<dbReference type="Gene3D" id="3.40.970.10">
    <property type="entry name" value="Ribonuclease H1, N-terminal domain"/>
    <property type="match status" value="1"/>
</dbReference>